<dbReference type="EMBL" id="AUXW01000142">
    <property type="protein sequence ID" value="KKE83750.1"/>
    <property type="molecule type" value="Genomic_DNA"/>
</dbReference>
<comment type="caution">
    <text evidence="1">The sequence shown here is derived from an EMBL/GenBank/DDBJ whole genome shotgun (WGS) entry which is preliminary data.</text>
</comment>
<dbReference type="Pfam" id="PF12614">
    <property type="entry name" value="RRF_GI"/>
    <property type="match status" value="1"/>
</dbReference>
<protein>
    <recommendedName>
        <fullName evidence="3">Ribosome recycling factor</fullName>
    </recommendedName>
</protein>
<reference evidence="1 2" key="1">
    <citation type="journal article" date="2015" name="BMC Genomics">
        <title>Genome mining reveals unlocked bioactive potential of marine Gram-negative bacteria.</title>
        <authorList>
            <person name="Machado H."/>
            <person name="Sonnenschein E.C."/>
            <person name="Melchiorsen J."/>
            <person name="Gram L."/>
        </authorList>
    </citation>
    <scope>NUCLEOTIDE SEQUENCE [LARGE SCALE GENOMIC DNA]</scope>
    <source>
        <strain evidence="1 2">S4054</strain>
    </source>
</reference>
<accession>A0A0F6AC37</accession>
<gene>
    <name evidence="1" type="ORF">N479_13055</name>
</gene>
<dbReference type="AlphaFoldDB" id="A0A0F6AC37"/>
<name>A0A0F6AC37_9GAMM</name>
<dbReference type="InterPro" id="IPR022253">
    <property type="entry name" value="Ribosome_recyc_fac_bac"/>
</dbReference>
<sequence length="118" mass="13716">MLDIQLNSFVRRIEQAHALKEIMKSSGAQLSRVGRSRNWRLKGCQSQFEYIVACAQQQNEASWLWVIETLTKQIPKPELAELVNIVRQNPTMTQQQLITQTQCTLVEARKVFDIAEWE</sequence>
<dbReference type="PATRIC" id="fig|1129367.4.peg.2407"/>
<dbReference type="Proteomes" id="UP000033434">
    <property type="component" value="Unassembled WGS sequence"/>
</dbReference>
<organism evidence="1 2">
    <name type="scientific">Pseudoalteromonas luteoviolacea S4054</name>
    <dbReference type="NCBI Taxonomy" id="1129367"/>
    <lineage>
        <taxon>Bacteria</taxon>
        <taxon>Pseudomonadati</taxon>
        <taxon>Pseudomonadota</taxon>
        <taxon>Gammaproteobacteria</taxon>
        <taxon>Alteromonadales</taxon>
        <taxon>Pseudoalteromonadaceae</taxon>
        <taxon>Pseudoalteromonas</taxon>
    </lineage>
</organism>
<dbReference type="RefSeq" id="WP_046356046.1">
    <property type="nucleotide sequence ID" value="NZ_AUXW01000142.1"/>
</dbReference>
<evidence type="ECO:0008006" key="3">
    <source>
        <dbReference type="Google" id="ProtNLM"/>
    </source>
</evidence>
<evidence type="ECO:0000313" key="1">
    <source>
        <dbReference type="EMBL" id="KKE83750.1"/>
    </source>
</evidence>
<evidence type="ECO:0000313" key="2">
    <source>
        <dbReference type="Proteomes" id="UP000033434"/>
    </source>
</evidence>
<proteinExistence type="predicted"/>